<evidence type="ECO:0000313" key="2">
    <source>
        <dbReference type="Proteomes" id="UP000239434"/>
    </source>
</evidence>
<reference evidence="1 2" key="1">
    <citation type="submission" date="2018-02" db="EMBL/GenBank/DDBJ databases">
        <title>The draft genome of Phyllobacterium sp. 1N-3.</title>
        <authorList>
            <person name="Liu L."/>
            <person name="Li L."/>
            <person name="Zhang X."/>
            <person name="Wang T."/>
            <person name="Liang L."/>
        </authorList>
    </citation>
    <scope>NUCLEOTIDE SEQUENCE [LARGE SCALE GENOMIC DNA]</scope>
    <source>
        <strain evidence="1 2">1N-3</strain>
    </source>
</reference>
<protein>
    <submittedName>
        <fullName evidence="1">Uncharacterized protein</fullName>
    </submittedName>
</protein>
<proteinExistence type="predicted"/>
<dbReference type="AlphaFoldDB" id="A0A2S9IQ43"/>
<keyword evidence="2" id="KW-1185">Reference proteome</keyword>
<comment type="caution">
    <text evidence="1">The sequence shown here is derived from an EMBL/GenBank/DDBJ whole genome shotgun (WGS) entry which is preliminary data.</text>
</comment>
<accession>A0A2S9IQ43</accession>
<sequence length="344" mass="38557">MSTAYHMVHYRRFEADAKAPKGKTIEVLCREALNTQNDKSKLWARPEDRVFDVGNGDGRKIFLNKVADLSDAVFGEMCLAQEKDMQALLNMKPSQVKLSDLTTATVYDLDERVAPKGSQFIRGLAYWIAIGNHVLFLKTHSMTPEFVRLYLDWLLKSRGAVVDPAMSFALNAEFDKTATAGDIGEIRNLRVAGKSVPQVINFEGEAEKREVKTSRRVADKFAQMQQAVPIVKALFGDKQAASLIESLGPEEYLAVEASVKVRGRRTEESRKKFQAIANDLADESDAQVQIEGKDGQIRDGDAILRTRMPFHMPHEGSNLLEFDNVSDQLQEVYSRFVKDGKIKA</sequence>
<evidence type="ECO:0000313" key="1">
    <source>
        <dbReference type="EMBL" id="PRD42612.1"/>
    </source>
</evidence>
<dbReference type="EMBL" id="PVBR01000011">
    <property type="protein sequence ID" value="PRD42612.1"/>
    <property type="molecule type" value="Genomic_DNA"/>
</dbReference>
<name>A0A2S9IQ43_9HYPH</name>
<gene>
    <name evidence="1" type="ORF">C5748_15355</name>
</gene>
<dbReference type="Proteomes" id="UP000239434">
    <property type="component" value="Unassembled WGS sequence"/>
</dbReference>
<organism evidence="1 2">
    <name type="scientific">Phyllobacterium phragmitis</name>
    <dbReference type="NCBI Taxonomy" id="2670329"/>
    <lineage>
        <taxon>Bacteria</taxon>
        <taxon>Pseudomonadati</taxon>
        <taxon>Pseudomonadota</taxon>
        <taxon>Alphaproteobacteria</taxon>
        <taxon>Hyphomicrobiales</taxon>
        <taxon>Phyllobacteriaceae</taxon>
        <taxon>Phyllobacterium</taxon>
    </lineage>
</organism>